<dbReference type="EMBL" id="VWOX01000032">
    <property type="protein sequence ID" value="KAA5538505.1"/>
    <property type="molecule type" value="Genomic_DNA"/>
</dbReference>
<dbReference type="Proteomes" id="UP000324479">
    <property type="component" value="Unassembled WGS sequence"/>
</dbReference>
<evidence type="ECO:0000313" key="1">
    <source>
        <dbReference type="EMBL" id="KAA5538505.1"/>
    </source>
</evidence>
<proteinExistence type="predicted"/>
<organism evidence="1 2">
    <name type="scientific">Roseiconus nitratireducens</name>
    <dbReference type="NCBI Taxonomy" id="2605748"/>
    <lineage>
        <taxon>Bacteria</taxon>
        <taxon>Pseudomonadati</taxon>
        <taxon>Planctomycetota</taxon>
        <taxon>Planctomycetia</taxon>
        <taxon>Pirellulales</taxon>
        <taxon>Pirellulaceae</taxon>
        <taxon>Roseiconus</taxon>
    </lineage>
</organism>
<keyword evidence="2" id="KW-1185">Reference proteome</keyword>
<protein>
    <submittedName>
        <fullName evidence="1">BON domain-containing protein</fullName>
    </submittedName>
</protein>
<dbReference type="AlphaFoldDB" id="A0A5M6D036"/>
<sequence length="171" mass="19330">MIRSVRCHWPSSYVTQSPSASKLRAPTEHCQGLLMINRLALSLLLLTFHSPSSTADDRINDRETAREIVTNLNALIEDGKLERRNLTISVNKGNVTVTGRIEDAQESRLILESVITAREINGIDLILGIGREPASAGQPMPESERGRRLFRWDDGFWQLDFEAEPIRHRTK</sequence>
<comment type="caution">
    <text evidence="1">The sequence shown here is derived from an EMBL/GenBank/DDBJ whole genome shotgun (WGS) entry which is preliminary data.</text>
</comment>
<name>A0A5M6D036_9BACT</name>
<accession>A0A5M6D036</accession>
<reference evidence="1 2" key="1">
    <citation type="submission" date="2019-08" db="EMBL/GenBank/DDBJ databases">
        <authorList>
            <person name="Dhanesh K."/>
            <person name="Kumar G."/>
            <person name="Sasikala C."/>
            <person name="Venkata Ramana C."/>
        </authorList>
    </citation>
    <scope>NUCLEOTIDE SEQUENCE [LARGE SCALE GENOMIC DNA]</scope>
    <source>
        <strain evidence="1 2">JC645</strain>
    </source>
</reference>
<evidence type="ECO:0000313" key="2">
    <source>
        <dbReference type="Proteomes" id="UP000324479"/>
    </source>
</evidence>
<gene>
    <name evidence="1" type="ORF">FYK55_27585</name>
</gene>
<dbReference type="RefSeq" id="WP_150079849.1">
    <property type="nucleotide sequence ID" value="NZ_VWOX01000032.1"/>
</dbReference>